<evidence type="ECO:0000256" key="1">
    <source>
        <dbReference type="ARBA" id="ARBA00008791"/>
    </source>
</evidence>
<dbReference type="Pfam" id="PF00582">
    <property type="entry name" value="Usp"/>
    <property type="match status" value="2"/>
</dbReference>
<dbReference type="EMBL" id="JABWGN010000008">
    <property type="protein sequence ID" value="NUW34073.1"/>
    <property type="molecule type" value="Genomic_DNA"/>
</dbReference>
<dbReference type="InterPro" id="IPR006015">
    <property type="entry name" value="Universal_stress_UspA"/>
</dbReference>
<name>A0A7Y6IAF0_9ACTN</name>
<proteinExistence type="inferred from homology"/>
<evidence type="ECO:0000313" key="4">
    <source>
        <dbReference type="Proteomes" id="UP000586042"/>
    </source>
</evidence>
<accession>A0A7Y6IAF0</accession>
<feature type="domain" description="UspA" evidence="2">
    <location>
        <begin position="154"/>
        <end position="290"/>
    </location>
</feature>
<keyword evidence="4" id="KW-1185">Reference proteome</keyword>
<dbReference type="InterPro" id="IPR006016">
    <property type="entry name" value="UspA"/>
</dbReference>
<organism evidence="3 4">
    <name type="scientific">Nonomuraea montanisoli</name>
    <dbReference type="NCBI Taxonomy" id="2741721"/>
    <lineage>
        <taxon>Bacteria</taxon>
        <taxon>Bacillati</taxon>
        <taxon>Actinomycetota</taxon>
        <taxon>Actinomycetes</taxon>
        <taxon>Streptosporangiales</taxon>
        <taxon>Streptosporangiaceae</taxon>
        <taxon>Nonomuraea</taxon>
    </lineage>
</organism>
<dbReference type="Proteomes" id="UP000586042">
    <property type="component" value="Unassembled WGS sequence"/>
</dbReference>
<reference evidence="3 4" key="1">
    <citation type="submission" date="2020-06" db="EMBL/GenBank/DDBJ databases">
        <title>Nonomuraea sp. SMC257, a novel actinomycete isolated from soil.</title>
        <authorList>
            <person name="Chanama M."/>
        </authorList>
    </citation>
    <scope>NUCLEOTIDE SEQUENCE [LARGE SCALE GENOMIC DNA]</scope>
    <source>
        <strain evidence="3 4">SMC257</strain>
    </source>
</reference>
<dbReference type="PANTHER" id="PTHR46268">
    <property type="entry name" value="STRESS RESPONSE PROTEIN NHAX"/>
    <property type="match status" value="1"/>
</dbReference>
<dbReference type="Gene3D" id="3.40.50.620">
    <property type="entry name" value="HUPs"/>
    <property type="match status" value="2"/>
</dbReference>
<comment type="caution">
    <text evidence="3">The sequence shown here is derived from an EMBL/GenBank/DDBJ whole genome shotgun (WGS) entry which is preliminary data.</text>
</comment>
<evidence type="ECO:0000313" key="3">
    <source>
        <dbReference type="EMBL" id="NUW34073.1"/>
    </source>
</evidence>
<dbReference type="SUPFAM" id="SSF52402">
    <property type="entry name" value="Adenine nucleotide alpha hydrolases-like"/>
    <property type="match status" value="2"/>
</dbReference>
<dbReference type="PRINTS" id="PR01438">
    <property type="entry name" value="UNVRSLSTRESS"/>
</dbReference>
<sequence length="291" mass="30659">MTEPIVVGFDGSQSSRQALTWAEEEAAVRDAPLRVLHAMTRWSPDVLLVPEPSGWEIEADKAAREQLTQVAAEIRSRRPRLEVSTDVVGDRPGDALVQAAEAAQLVVVGSRGRGGFAELLLGSVSRHVASRAPRPVAVVRETPAGAPAARHGVVVVGVSGLAGEDAVLEYAFREAVLRGSVLRAVHAWTHPGTVEPWTVEPVVFDAEATGRDEAQRLAEFLVRTAERFPDVELSAQVVRGHPGKALAAASAEADLVIVGAAHGATRALPTLGGTAHAVLHHARAPVIVVRG</sequence>
<comment type="similarity">
    <text evidence="1">Belongs to the universal stress protein A family.</text>
</comment>
<dbReference type="InterPro" id="IPR014729">
    <property type="entry name" value="Rossmann-like_a/b/a_fold"/>
</dbReference>
<protein>
    <submittedName>
        <fullName evidence="3">Universal stress protein</fullName>
    </submittedName>
</protein>
<gene>
    <name evidence="3" type="ORF">HTZ77_21935</name>
</gene>
<dbReference type="PANTHER" id="PTHR46268:SF6">
    <property type="entry name" value="UNIVERSAL STRESS PROTEIN UP12"/>
    <property type="match status" value="1"/>
</dbReference>
<evidence type="ECO:0000259" key="2">
    <source>
        <dbReference type="Pfam" id="PF00582"/>
    </source>
</evidence>
<feature type="domain" description="UspA" evidence="2">
    <location>
        <begin position="1"/>
        <end position="140"/>
    </location>
</feature>
<dbReference type="AlphaFoldDB" id="A0A7Y6IAF0"/>
<dbReference type="RefSeq" id="WP_175591521.1">
    <property type="nucleotide sequence ID" value="NZ_JABWGN010000008.1"/>
</dbReference>